<dbReference type="InterPro" id="IPR036383">
    <property type="entry name" value="TSP1_rpt_sf"/>
</dbReference>
<comment type="caution">
    <text evidence="1">The sequence shown here is derived from an EMBL/GenBank/DDBJ whole genome shotgun (WGS) entry which is preliminary data.</text>
</comment>
<dbReference type="SUPFAM" id="SSF82895">
    <property type="entry name" value="TSP-1 type 1 repeat"/>
    <property type="match status" value="1"/>
</dbReference>
<name>A0ABQ9EPE2_TEGGR</name>
<protein>
    <submittedName>
        <fullName evidence="1">Uncharacterized protein</fullName>
    </submittedName>
</protein>
<gene>
    <name evidence="1" type="ORF">KUTeg_015186</name>
</gene>
<accession>A0ABQ9EPE2</accession>
<organism evidence="1 2">
    <name type="scientific">Tegillarca granosa</name>
    <name type="common">Malaysian cockle</name>
    <name type="synonym">Anadara granosa</name>
    <dbReference type="NCBI Taxonomy" id="220873"/>
    <lineage>
        <taxon>Eukaryota</taxon>
        <taxon>Metazoa</taxon>
        <taxon>Spiralia</taxon>
        <taxon>Lophotrochozoa</taxon>
        <taxon>Mollusca</taxon>
        <taxon>Bivalvia</taxon>
        <taxon>Autobranchia</taxon>
        <taxon>Pteriomorphia</taxon>
        <taxon>Arcoida</taxon>
        <taxon>Arcoidea</taxon>
        <taxon>Arcidae</taxon>
        <taxon>Tegillarca</taxon>
    </lineage>
</organism>
<dbReference type="Proteomes" id="UP001217089">
    <property type="component" value="Unassembled WGS sequence"/>
</dbReference>
<dbReference type="EMBL" id="JARBDR010000793">
    <property type="protein sequence ID" value="KAJ8307102.1"/>
    <property type="molecule type" value="Genomic_DNA"/>
</dbReference>
<reference evidence="1 2" key="1">
    <citation type="submission" date="2022-12" db="EMBL/GenBank/DDBJ databases">
        <title>Chromosome-level genome of Tegillarca granosa.</title>
        <authorList>
            <person name="Kim J."/>
        </authorList>
    </citation>
    <scope>NUCLEOTIDE SEQUENCE [LARGE SCALE GENOMIC DNA]</scope>
    <source>
        <strain evidence="1">Teg-2019</strain>
        <tissue evidence="1">Adductor muscle</tissue>
    </source>
</reference>
<evidence type="ECO:0000313" key="1">
    <source>
        <dbReference type="EMBL" id="KAJ8307102.1"/>
    </source>
</evidence>
<evidence type="ECO:0000313" key="2">
    <source>
        <dbReference type="Proteomes" id="UP001217089"/>
    </source>
</evidence>
<sequence>MLLFGCIFVFIDLLYLFVSLFLDTRGWDEWSIWSTCGFDGIKYRHRSCQLVSPLPNECQGYGVEYQSCIKDGDGKYLGINRSEPYKWKCFNTQSELSLLKNVLGFRSFQKFDLEKERRNHQRKERKRKTGSFASQLSLDFLTVNNKVYDSTTLSKERNTIRRDGSLQNQMRTNLRNNEV</sequence>
<proteinExistence type="predicted"/>
<dbReference type="InterPro" id="IPR000884">
    <property type="entry name" value="TSP1_rpt"/>
</dbReference>
<keyword evidence="2" id="KW-1185">Reference proteome</keyword>
<dbReference type="Pfam" id="PF00090">
    <property type="entry name" value="TSP_1"/>
    <property type="match status" value="1"/>
</dbReference>